<dbReference type="GO" id="GO:0003910">
    <property type="term" value="F:DNA ligase (ATP) activity"/>
    <property type="evidence" value="ECO:0007669"/>
    <property type="project" value="UniProtKB-EC"/>
</dbReference>
<dbReference type="Proteomes" id="UP000443708">
    <property type="component" value="Unassembled WGS sequence"/>
</dbReference>
<dbReference type="PANTHER" id="PTHR47810:SF1">
    <property type="entry name" value="DNA LIGASE B"/>
    <property type="match status" value="1"/>
</dbReference>
<evidence type="ECO:0000256" key="2">
    <source>
        <dbReference type="ARBA" id="ARBA00022598"/>
    </source>
</evidence>
<comment type="catalytic activity">
    <reaction evidence="6">
        <text>ATP + (deoxyribonucleotide)n-3'-hydroxyl + 5'-phospho-(deoxyribonucleotide)m = (deoxyribonucleotide)n+m + AMP + diphosphate.</text>
        <dbReference type="EC" id="6.5.1.1"/>
    </reaction>
</comment>
<evidence type="ECO:0000256" key="5">
    <source>
        <dbReference type="ARBA" id="ARBA00023204"/>
    </source>
</evidence>
<evidence type="ECO:0000313" key="24">
    <source>
        <dbReference type="Proteomes" id="UP000459702"/>
    </source>
</evidence>
<dbReference type="AlphaFoldDB" id="A0A2I7Y910"/>
<evidence type="ECO:0000256" key="6">
    <source>
        <dbReference type="ARBA" id="ARBA00034003"/>
    </source>
</evidence>
<evidence type="ECO:0000313" key="10">
    <source>
        <dbReference type="EMBL" id="CAA4129500.1"/>
    </source>
</evidence>
<feature type="domain" description="ATP-dependent DNA ligase family profile" evidence="7">
    <location>
        <begin position="158"/>
        <end position="338"/>
    </location>
</feature>
<dbReference type="GO" id="GO:0006310">
    <property type="term" value="P:DNA recombination"/>
    <property type="evidence" value="ECO:0007669"/>
    <property type="project" value="InterPro"/>
</dbReference>
<evidence type="ECO:0000313" key="11">
    <source>
        <dbReference type="EMBL" id="CAA4391462.1"/>
    </source>
</evidence>
<dbReference type="InterPro" id="IPR050326">
    <property type="entry name" value="NAD_dep_DNA_ligaseB"/>
</dbReference>
<dbReference type="EMBL" id="RQTC01000263">
    <property type="protein sequence ID" value="RZH91134.1"/>
    <property type="molecule type" value="Genomic_DNA"/>
</dbReference>
<dbReference type="EMBL" id="CACTPI010000007">
    <property type="protein sequence ID" value="CAA4129500.1"/>
    <property type="molecule type" value="Genomic_DNA"/>
</dbReference>
<evidence type="ECO:0000313" key="16">
    <source>
        <dbReference type="EMBL" id="CAC8233071.1"/>
    </source>
</evidence>
<dbReference type="CDD" id="cd08041">
    <property type="entry name" value="OBF_kDNA_ligase_like"/>
    <property type="match status" value="1"/>
</dbReference>
<dbReference type="SUPFAM" id="SSF56091">
    <property type="entry name" value="DNA ligase/mRNA capping enzyme, catalytic domain"/>
    <property type="match status" value="1"/>
</dbReference>
<evidence type="ECO:0000313" key="9">
    <source>
        <dbReference type="EMBL" id="CAA4098546.1"/>
    </source>
</evidence>
<evidence type="ECO:0000256" key="4">
    <source>
        <dbReference type="ARBA" id="ARBA00022763"/>
    </source>
</evidence>
<evidence type="ECO:0000256" key="1">
    <source>
        <dbReference type="ARBA" id="ARBA00001968"/>
    </source>
</evidence>
<evidence type="ECO:0000313" key="17">
    <source>
        <dbReference type="EMBL" id="RZH91134.1"/>
    </source>
</evidence>
<dbReference type="EMBL" id="CACUNS010000015">
    <property type="protein sequence ID" value="CAA6115523.1"/>
    <property type="molecule type" value="Genomic_DNA"/>
</dbReference>
<dbReference type="EMBL" id="CACTWD010000015">
    <property type="protein sequence ID" value="CAA4699142.1"/>
    <property type="molecule type" value="Genomic_DNA"/>
</dbReference>
<sequence>MQELYEILQEIKNTNSKTSKENILRKHKDNELLTETLKFLFDDLIVTGISSKKIAKPINPMTINNIDLMKLFEYLRSNNSGKDKDIAYAKGMINNARKVFGTDVADMVKGIIIKDYPIGISKVTINKVFGKGFIFKFDVRKGSKFEGKLKPNVQYAQSTKLDGVRSVVLVNDKGVQIFGRSGKTIDDLKEIEALFNKYYEQTNTPMMFDGELLAIDETESIPNDELFRITSKILRVKGDKSDIKFVMFDNMPLEEFYEGKSKLKFKERRDNLLAFYEQLKVIDPKVIDIVPIHYIGNDMAEIQSVQKKLEDSGFEGSMLDEIDAYYEAKRTKSLLKFKTFHTVDLRCLRVEEHVRGNKVGNIVVDYKGYELGVGSGFSDKDRKLFWEQKDLIEGKIVEISYFEESKNDKGGESLRFPVFKMVRNDKDEVSLN</sequence>
<comment type="caution">
    <text evidence="14">The sequence shown here is derived from an EMBL/GenBank/DDBJ whole genome shotgun (WGS) entry which is preliminary data.</text>
</comment>
<dbReference type="Gene3D" id="2.40.50.140">
    <property type="entry name" value="Nucleic acid-binding proteins"/>
    <property type="match status" value="1"/>
</dbReference>
<dbReference type="InterPro" id="IPR012340">
    <property type="entry name" value="NA-bd_OB-fold"/>
</dbReference>
<evidence type="ECO:0000313" key="23">
    <source>
        <dbReference type="Proteomes" id="UP000459586"/>
    </source>
</evidence>
<comment type="cofactor">
    <cofactor evidence="1">
        <name>a divalent metal cation</name>
        <dbReference type="ChEBI" id="CHEBI:60240"/>
    </cofactor>
</comment>
<dbReference type="PANTHER" id="PTHR47810">
    <property type="entry name" value="DNA LIGASE"/>
    <property type="match status" value="1"/>
</dbReference>
<dbReference type="Proteomes" id="UP000505390">
    <property type="component" value="Unassembled WGS sequence"/>
</dbReference>
<dbReference type="SUPFAM" id="SSF50249">
    <property type="entry name" value="Nucleic acid-binding proteins"/>
    <property type="match status" value="1"/>
</dbReference>
<dbReference type="Proteomes" id="UP000459586">
    <property type="component" value="Unassembled WGS sequence"/>
</dbReference>
<dbReference type="Proteomes" id="UP000442696">
    <property type="component" value="Unassembled WGS sequence"/>
</dbReference>
<evidence type="ECO:0000313" key="14">
    <source>
        <dbReference type="EMBL" id="CAA6377489.1"/>
    </source>
</evidence>
<evidence type="ECO:0000256" key="3">
    <source>
        <dbReference type="ARBA" id="ARBA00022705"/>
    </source>
</evidence>
<dbReference type="Proteomes" id="UP000443506">
    <property type="component" value="Unassembled WGS sequence"/>
</dbReference>
<evidence type="ECO:0000313" key="15">
    <source>
        <dbReference type="EMBL" id="CAC5808453.1"/>
    </source>
</evidence>
<keyword evidence="4" id="KW-0227">DNA damage</keyword>
<dbReference type="Proteomes" id="UP000442782">
    <property type="component" value="Unassembled WGS sequence"/>
</dbReference>
<evidence type="ECO:0000313" key="19">
    <source>
        <dbReference type="Proteomes" id="UP000442696"/>
    </source>
</evidence>
<evidence type="ECO:0000313" key="18">
    <source>
        <dbReference type="Proteomes" id="UP000293434"/>
    </source>
</evidence>
<evidence type="ECO:0000313" key="21">
    <source>
        <dbReference type="Proteomes" id="UP000443506"/>
    </source>
</evidence>
<dbReference type="EMBL" id="CAIIGD010000011">
    <property type="protein sequence ID" value="CAC8233071.1"/>
    <property type="molecule type" value="Genomic_DNA"/>
</dbReference>
<protein>
    <submittedName>
        <fullName evidence="14 17">ATP-dependent DNA ligase</fullName>
    </submittedName>
</protein>
<dbReference type="Gene3D" id="3.30.470.30">
    <property type="entry name" value="DNA ligase/mRNA capping enzyme"/>
    <property type="match status" value="1"/>
</dbReference>
<keyword evidence="2 14" id="KW-0436">Ligase</keyword>
<name>A0A2I7Y910_STAAU</name>
<dbReference type="GO" id="GO:0006260">
    <property type="term" value="P:DNA replication"/>
    <property type="evidence" value="ECO:0007669"/>
    <property type="project" value="UniProtKB-KW"/>
</dbReference>
<evidence type="ECO:0000259" key="7">
    <source>
        <dbReference type="Pfam" id="PF01068"/>
    </source>
</evidence>
<evidence type="ECO:0000313" key="13">
    <source>
        <dbReference type="EMBL" id="CAA6115523.1"/>
    </source>
</evidence>
<proteinExistence type="predicted"/>
<evidence type="ECO:0000313" key="20">
    <source>
        <dbReference type="Proteomes" id="UP000442782"/>
    </source>
</evidence>
<dbReference type="Proteomes" id="UP000459702">
    <property type="component" value="Unassembled WGS sequence"/>
</dbReference>
<dbReference type="InterPro" id="IPR029319">
    <property type="entry name" value="DNA_ligase_OB"/>
</dbReference>
<reference evidence="17 18" key="1">
    <citation type="submission" date="2018-11" db="EMBL/GenBank/DDBJ databases">
        <title>Genomic profiling of Staphylococcus species from a Poultry farm system in KwaZulu-Natal, South Africa.</title>
        <authorList>
            <person name="Amoako D.G."/>
            <person name="Somboro A.M."/>
            <person name="Abia A.L.K."/>
            <person name="Bester L.A."/>
            <person name="Essack S.Y."/>
        </authorList>
    </citation>
    <scope>NUCLEOTIDE SEQUENCE [LARGE SCALE GENOMIC DNA]</scope>
    <source>
        <strain evidence="17 18">SA9</strain>
    </source>
</reference>
<dbReference type="EMBL" id="CAIGXB010000012">
    <property type="protein sequence ID" value="CAC5808453.1"/>
    <property type="molecule type" value="Genomic_DNA"/>
</dbReference>
<dbReference type="EMBL" id="CACTQT010000014">
    <property type="protein sequence ID" value="CAA4391462.1"/>
    <property type="molecule type" value="Genomic_DNA"/>
</dbReference>
<reference evidence="19 20" key="2">
    <citation type="submission" date="2019-12" db="EMBL/GenBank/DDBJ databases">
        <authorList>
            <consortium name="Pathogen Informatics"/>
        </authorList>
    </citation>
    <scope>NUCLEOTIDE SEQUENCE [LARGE SCALE GENOMIC DNA]</scope>
    <source>
        <strain evidence="16 26">MOS105</strain>
        <strain evidence="10 22">S040_N01_C01</strain>
        <strain evidence="9 20">S087_N01_C01</strain>
        <strain evidence="15 25">SG160</strain>
        <strain evidence="13 24">T012_N10_C04</strain>
        <strain evidence="11 19">T012_N16_C08</strain>
        <strain evidence="12 21">T065_N03_C06</strain>
        <strain evidence="14 23">T197_A02_C01</strain>
    </source>
</reference>
<accession>A0A2I7Y910</accession>
<dbReference type="RefSeq" id="WP_001157078.1">
    <property type="nucleotide sequence ID" value="NZ_AP025249.1"/>
</dbReference>
<evidence type="ECO:0000313" key="12">
    <source>
        <dbReference type="EMBL" id="CAA4699142.1"/>
    </source>
</evidence>
<evidence type="ECO:0000259" key="8">
    <source>
        <dbReference type="Pfam" id="PF14743"/>
    </source>
</evidence>
<organism evidence="14 23">
    <name type="scientific">Staphylococcus aureus</name>
    <dbReference type="NCBI Taxonomy" id="1280"/>
    <lineage>
        <taxon>Bacteria</taxon>
        <taxon>Bacillati</taxon>
        <taxon>Bacillota</taxon>
        <taxon>Bacilli</taxon>
        <taxon>Bacillales</taxon>
        <taxon>Staphylococcaceae</taxon>
        <taxon>Staphylococcus</taxon>
    </lineage>
</organism>
<dbReference type="EMBL" id="CACTOE010000005">
    <property type="protein sequence ID" value="CAA4098546.1"/>
    <property type="molecule type" value="Genomic_DNA"/>
</dbReference>
<dbReference type="Pfam" id="PF14743">
    <property type="entry name" value="DNA_ligase_OB_2"/>
    <property type="match status" value="1"/>
</dbReference>
<dbReference type="CDD" id="cd07896">
    <property type="entry name" value="Adenylation_kDNA_ligase_like"/>
    <property type="match status" value="1"/>
</dbReference>
<dbReference type="GO" id="GO:0006281">
    <property type="term" value="P:DNA repair"/>
    <property type="evidence" value="ECO:0007669"/>
    <property type="project" value="UniProtKB-KW"/>
</dbReference>
<dbReference type="EMBL" id="CACURZ010000015">
    <property type="protein sequence ID" value="CAA6377489.1"/>
    <property type="molecule type" value="Genomic_DNA"/>
</dbReference>
<evidence type="ECO:0000313" key="25">
    <source>
        <dbReference type="Proteomes" id="UP000505390"/>
    </source>
</evidence>
<dbReference type="Proteomes" id="UP000507112">
    <property type="component" value="Unassembled WGS sequence"/>
</dbReference>
<dbReference type="Pfam" id="PF01068">
    <property type="entry name" value="DNA_ligase_A_M"/>
    <property type="match status" value="1"/>
</dbReference>
<gene>
    <name evidence="17" type="ORF">EIG94_12920</name>
    <name evidence="9" type="ORF">SAMEA1029512_00834</name>
    <name evidence="10" type="ORF">SAMEA1029528_01699</name>
    <name evidence="11" type="ORF">SAMEA2078260_02278</name>
    <name evidence="13" type="ORF">SAMEA2078588_02291</name>
    <name evidence="14" type="ORF">SAMEA2080344_02275</name>
    <name evidence="12" type="ORF">SAMEA2081063_02269</name>
    <name evidence="15" type="ORF">SAMEA4008575_02467</name>
    <name evidence="16" type="ORF">SAMEA70146418_02512</name>
</gene>
<dbReference type="InterPro" id="IPR012310">
    <property type="entry name" value="DNA_ligase_ATP-dep_cent"/>
</dbReference>
<keyword evidence="5" id="KW-0234">DNA repair</keyword>
<feature type="domain" description="DNA ligase OB-like" evidence="8">
    <location>
        <begin position="357"/>
        <end position="423"/>
    </location>
</feature>
<evidence type="ECO:0000313" key="26">
    <source>
        <dbReference type="Proteomes" id="UP000507112"/>
    </source>
</evidence>
<dbReference type="Proteomes" id="UP000293434">
    <property type="component" value="Unassembled WGS sequence"/>
</dbReference>
<dbReference type="GO" id="GO:0005524">
    <property type="term" value="F:ATP binding"/>
    <property type="evidence" value="ECO:0007669"/>
    <property type="project" value="InterPro"/>
</dbReference>
<keyword evidence="3" id="KW-0235">DNA replication</keyword>
<evidence type="ECO:0000313" key="22">
    <source>
        <dbReference type="Proteomes" id="UP000443708"/>
    </source>
</evidence>